<dbReference type="SUPFAM" id="SSF51182">
    <property type="entry name" value="RmlC-like cupins"/>
    <property type="match status" value="1"/>
</dbReference>
<evidence type="ECO:0008006" key="2">
    <source>
        <dbReference type="Google" id="ProtNLM"/>
    </source>
</evidence>
<reference evidence="1" key="1">
    <citation type="journal article" date="2020" name="Nature">
        <title>Giant virus diversity and host interactions through global metagenomics.</title>
        <authorList>
            <person name="Schulz F."/>
            <person name="Roux S."/>
            <person name="Paez-Espino D."/>
            <person name="Jungbluth S."/>
            <person name="Walsh D.A."/>
            <person name="Denef V.J."/>
            <person name="McMahon K.D."/>
            <person name="Konstantinidis K.T."/>
            <person name="Eloe-Fadrosh E.A."/>
            <person name="Kyrpides N.C."/>
            <person name="Woyke T."/>
        </authorList>
    </citation>
    <scope>NUCLEOTIDE SEQUENCE</scope>
    <source>
        <strain evidence="1">GVMAG-M-3300023184-71</strain>
    </source>
</reference>
<accession>A0A6C0ICK3</accession>
<evidence type="ECO:0000313" key="1">
    <source>
        <dbReference type="EMBL" id="QHT90602.1"/>
    </source>
</evidence>
<proteinExistence type="predicted"/>
<dbReference type="AlphaFoldDB" id="A0A6C0ICK3"/>
<dbReference type="InterPro" id="IPR011051">
    <property type="entry name" value="RmlC_Cupin_sf"/>
</dbReference>
<sequence length="131" mass="15280">MKHFMISLLSRFLYTKPPETKEATYPIYHLYTGPDDHSYMEKIKLPYRSKVPVQFFHLQVSPPHSTYDFHNAPQNNYVLTLCGTIEFTTSRGETFTIQKGDILWAQDVDGKGHKWVLLGEEPWIRAYISLA</sequence>
<organism evidence="1">
    <name type="scientific">viral metagenome</name>
    <dbReference type="NCBI Taxonomy" id="1070528"/>
    <lineage>
        <taxon>unclassified sequences</taxon>
        <taxon>metagenomes</taxon>
        <taxon>organismal metagenomes</taxon>
    </lineage>
</organism>
<dbReference type="InterPro" id="IPR014710">
    <property type="entry name" value="RmlC-like_jellyroll"/>
</dbReference>
<dbReference type="Gene3D" id="2.60.120.10">
    <property type="entry name" value="Jelly Rolls"/>
    <property type="match status" value="1"/>
</dbReference>
<dbReference type="EMBL" id="MN740156">
    <property type="protein sequence ID" value="QHT90602.1"/>
    <property type="molecule type" value="Genomic_DNA"/>
</dbReference>
<name>A0A6C0ICK3_9ZZZZ</name>
<protein>
    <recommendedName>
        <fullName evidence="2">Cupin 2 conserved barrel domain-containing protein</fullName>
    </recommendedName>
</protein>